<dbReference type="Proteomes" id="UP001233999">
    <property type="component" value="Unassembled WGS sequence"/>
</dbReference>
<name>A0AAD8AGT5_DIPPU</name>
<dbReference type="Gene3D" id="3.15.10.50">
    <property type="match status" value="1"/>
</dbReference>
<evidence type="ECO:0000313" key="1">
    <source>
        <dbReference type="EMBL" id="KAJ9597518.1"/>
    </source>
</evidence>
<dbReference type="AlphaFoldDB" id="A0AAD8AGT5"/>
<accession>A0AAD8AGT5</accession>
<evidence type="ECO:0000313" key="2">
    <source>
        <dbReference type="Proteomes" id="UP001233999"/>
    </source>
</evidence>
<gene>
    <name evidence="1" type="ORF">L9F63_011615</name>
</gene>
<dbReference type="Pfam" id="PF16984">
    <property type="entry name" value="Grp7_allergen"/>
    <property type="match status" value="1"/>
</dbReference>
<feature type="non-terminal residue" evidence="1">
    <location>
        <position position="103"/>
    </location>
</feature>
<reference evidence="1" key="1">
    <citation type="journal article" date="2023" name="IScience">
        <title>Live-bearing cockroach genome reveals convergent evolutionary mechanisms linked to viviparity in insects and beyond.</title>
        <authorList>
            <person name="Fouks B."/>
            <person name="Harrison M.C."/>
            <person name="Mikhailova A.A."/>
            <person name="Marchal E."/>
            <person name="English S."/>
            <person name="Carruthers M."/>
            <person name="Jennings E.C."/>
            <person name="Chiamaka E.L."/>
            <person name="Frigard R.A."/>
            <person name="Pippel M."/>
            <person name="Attardo G.M."/>
            <person name="Benoit J.B."/>
            <person name="Bornberg-Bauer E."/>
            <person name="Tobe S.S."/>
        </authorList>
    </citation>
    <scope>NUCLEOTIDE SEQUENCE</scope>
    <source>
        <strain evidence="1">Stay&amp;Tobe</strain>
    </source>
</reference>
<proteinExistence type="predicted"/>
<comment type="caution">
    <text evidence="1">The sequence shown here is derived from an EMBL/GenBank/DDBJ whole genome shotgun (WGS) entry which is preliminary data.</text>
</comment>
<reference evidence="1" key="2">
    <citation type="submission" date="2023-05" db="EMBL/GenBank/DDBJ databases">
        <authorList>
            <person name="Fouks B."/>
        </authorList>
    </citation>
    <scope>NUCLEOTIDE SEQUENCE</scope>
    <source>
        <strain evidence="1">Stay&amp;Tobe</strain>
        <tissue evidence="1">Testes</tissue>
    </source>
</reference>
<dbReference type="InterPro" id="IPR038602">
    <property type="entry name" value="Mite_allergen_7_sf"/>
</dbReference>
<protein>
    <submittedName>
        <fullName evidence="1">Uncharacterized protein</fullName>
    </submittedName>
</protein>
<keyword evidence="2" id="KW-1185">Reference proteome</keyword>
<dbReference type="InterPro" id="IPR020234">
    <property type="entry name" value="Mite_allergen_group-7"/>
</dbReference>
<dbReference type="EMBL" id="JASPKZ010001602">
    <property type="protein sequence ID" value="KAJ9597518.1"/>
    <property type="molecule type" value="Genomic_DNA"/>
</dbReference>
<sequence length="103" mass="11908">VLFVTWKGGFNADQGTARGLTTIERMGDTVFAEDNNTLMHFYGTMGFEHIELYYDRYKAHFMQLGPSGSFSTKFHPLDLYVHCHINFTGRRVFLDEFKVMKVG</sequence>
<feature type="non-terminal residue" evidence="1">
    <location>
        <position position="1"/>
    </location>
</feature>
<organism evidence="1 2">
    <name type="scientific">Diploptera punctata</name>
    <name type="common">Pacific beetle cockroach</name>
    <dbReference type="NCBI Taxonomy" id="6984"/>
    <lineage>
        <taxon>Eukaryota</taxon>
        <taxon>Metazoa</taxon>
        <taxon>Ecdysozoa</taxon>
        <taxon>Arthropoda</taxon>
        <taxon>Hexapoda</taxon>
        <taxon>Insecta</taxon>
        <taxon>Pterygota</taxon>
        <taxon>Neoptera</taxon>
        <taxon>Polyneoptera</taxon>
        <taxon>Dictyoptera</taxon>
        <taxon>Blattodea</taxon>
        <taxon>Blaberoidea</taxon>
        <taxon>Blaberidae</taxon>
        <taxon>Diplopterinae</taxon>
        <taxon>Diploptera</taxon>
    </lineage>
</organism>